<dbReference type="Proteomes" id="UP000494206">
    <property type="component" value="Unassembled WGS sequence"/>
</dbReference>
<keyword evidence="9" id="KW-1185">Reference proteome</keyword>
<dbReference type="SUPFAM" id="SSF57959">
    <property type="entry name" value="Leucine zipper domain"/>
    <property type="match status" value="1"/>
</dbReference>
<evidence type="ECO:0000256" key="5">
    <source>
        <dbReference type="SAM" id="Coils"/>
    </source>
</evidence>
<protein>
    <recommendedName>
        <fullName evidence="7">BZIP domain-containing protein</fullName>
    </recommendedName>
</protein>
<keyword evidence="5" id="KW-0175">Coiled coil</keyword>
<dbReference type="PANTHER" id="PTHR19304">
    <property type="entry name" value="CYCLIC-AMP RESPONSE ELEMENT BINDING PROTEIN"/>
    <property type="match status" value="1"/>
</dbReference>
<evidence type="ECO:0000256" key="4">
    <source>
        <dbReference type="ARBA" id="ARBA00023242"/>
    </source>
</evidence>
<dbReference type="GO" id="GO:0003700">
    <property type="term" value="F:DNA-binding transcription factor activity"/>
    <property type="evidence" value="ECO:0007669"/>
    <property type="project" value="InterPro"/>
</dbReference>
<evidence type="ECO:0000313" key="9">
    <source>
        <dbReference type="Proteomes" id="UP000494206"/>
    </source>
</evidence>
<feature type="compositionally biased region" description="Basic and acidic residues" evidence="6">
    <location>
        <begin position="320"/>
        <end position="333"/>
    </location>
</feature>
<sequence>MSAIESPAFVMPSDEATPMTLDGMLMTSRILHDYLNLMRVQINNSSPTFMLETPNPKLMFDLPTTAELMQRCLAVNPFEAKFREANQKISSGAMPPTSAATQSIEALEANGPLPISGSGGLTDLLLKIPPSSLQQSPGIFSNISILAADNNDGQTHENLKTADISKLLSAAGDSSAQAPRTADVLNAVLDMHSDRLHTINYLNKPDFSKFLRSPSSSAPNSASILGSAMCVPSTSCSLLAPPPPPVKPMSTSFSPNQNLAVPDAMLVSGGSSAQRSPAAPGGEINGHDSKWEHPSVKKEIYYDDHSMISMDRASVSASGSDREVTPLRTEHKGVGRPPNSGRGRGRGRSTTADMQPDERRNTILERNKAAAVRYRKRKKEEHDDMIGRVHLLEQEKNTLMTQNQVLRRELERVTAVLAEREQRCVCLKGVPLDCETQNGVYCATSQPQLMNLNPMQNGGMAMKRPKM</sequence>
<dbReference type="CDD" id="cd14687">
    <property type="entry name" value="bZIP_ATF2"/>
    <property type="match status" value="1"/>
</dbReference>
<name>A0A8S1ETI1_9PELO</name>
<dbReference type="GO" id="GO:0005634">
    <property type="term" value="C:nucleus"/>
    <property type="evidence" value="ECO:0007669"/>
    <property type="project" value="UniProtKB-SubCell"/>
</dbReference>
<dbReference type="Gene3D" id="1.20.5.170">
    <property type="match status" value="1"/>
</dbReference>
<evidence type="ECO:0000259" key="7">
    <source>
        <dbReference type="PROSITE" id="PS50217"/>
    </source>
</evidence>
<feature type="region of interest" description="Disordered" evidence="6">
    <location>
        <begin position="269"/>
        <end position="292"/>
    </location>
</feature>
<keyword evidence="2" id="KW-0805">Transcription regulation</keyword>
<comment type="caution">
    <text evidence="8">The sequence shown here is derived from an EMBL/GenBank/DDBJ whole genome shotgun (WGS) entry which is preliminary data.</text>
</comment>
<evidence type="ECO:0000313" key="8">
    <source>
        <dbReference type="EMBL" id="CAB3403352.1"/>
    </source>
</evidence>
<feature type="coiled-coil region" evidence="5">
    <location>
        <begin position="389"/>
        <end position="423"/>
    </location>
</feature>
<dbReference type="InterPro" id="IPR051027">
    <property type="entry name" value="bZIP_transcription_factors"/>
</dbReference>
<accession>A0A8S1ETI1</accession>
<dbReference type="AlphaFoldDB" id="A0A8S1ETI1"/>
<evidence type="ECO:0000256" key="3">
    <source>
        <dbReference type="ARBA" id="ARBA00023163"/>
    </source>
</evidence>
<dbReference type="PROSITE" id="PS50217">
    <property type="entry name" value="BZIP"/>
    <property type="match status" value="1"/>
</dbReference>
<reference evidence="8 9" key="1">
    <citation type="submission" date="2020-04" db="EMBL/GenBank/DDBJ databases">
        <authorList>
            <person name="Laetsch R D."/>
            <person name="Stevens L."/>
            <person name="Kumar S."/>
            <person name="Blaxter L. M."/>
        </authorList>
    </citation>
    <scope>NUCLEOTIDE SEQUENCE [LARGE SCALE GENOMIC DNA]</scope>
</reference>
<dbReference type="SMART" id="SM00338">
    <property type="entry name" value="BRLZ"/>
    <property type="match status" value="1"/>
</dbReference>
<evidence type="ECO:0000256" key="2">
    <source>
        <dbReference type="ARBA" id="ARBA00023015"/>
    </source>
</evidence>
<evidence type="ECO:0000256" key="6">
    <source>
        <dbReference type="SAM" id="MobiDB-lite"/>
    </source>
</evidence>
<comment type="subcellular location">
    <subcellularLocation>
        <location evidence="1">Nucleus</location>
    </subcellularLocation>
</comment>
<dbReference type="OrthoDB" id="5829382at2759"/>
<gene>
    <name evidence="8" type="ORF">CBOVIS_LOCUS5843</name>
</gene>
<feature type="region of interest" description="Disordered" evidence="6">
    <location>
        <begin position="313"/>
        <end position="359"/>
    </location>
</feature>
<organism evidence="8 9">
    <name type="scientific">Caenorhabditis bovis</name>
    <dbReference type="NCBI Taxonomy" id="2654633"/>
    <lineage>
        <taxon>Eukaryota</taxon>
        <taxon>Metazoa</taxon>
        <taxon>Ecdysozoa</taxon>
        <taxon>Nematoda</taxon>
        <taxon>Chromadorea</taxon>
        <taxon>Rhabditida</taxon>
        <taxon>Rhabditina</taxon>
        <taxon>Rhabditomorpha</taxon>
        <taxon>Rhabditoidea</taxon>
        <taxon>Rhabditidae</taxon>
        <taxon>Peloderinae</taxon>
        <taxon>Caenorhabditis</taxon>
    </lineage>
</organism>
<dbReference type="EMBL" id="CADEPM010000003">
    <property type="protein sequence ID" value="CAB3403352.1"/>
    <property type="molecule type" value="Genomic_DNA"/>
</dbReference>
<dbReference type="InterPro" id="IPR004827">
    <property type="entry name" value="bZIP"/>
</dbReference>
<keyword evidence="3" id="KW-0804">Transcription</keyword>
<evidence type="ECO:0000256" key="1">
    <source>
        <dbReference type="ARBA" id="ARBA00004123"/>
    </source>
</evidence>
<proteinExistence type="predicted"/>
<feature type="domain" description="BZIP" evidence="7">
    <location>
        <begin position="357"/>
        <end position="420"/>
    </location>
</feature>
<dbReference type="FunFam" id="1.20.5.170:FF:000119">
    <property type="entry name" value="ATF (cAMP-dependent transcription factor) family"/>
    <property type="match status" value="1"/>
</dbReference>
<keyword evidence="4" id="KW-0539">Nucleus</keyword>
<dbReference type="InterPro" id="IPR046347">
    <property type="entry name" value="bZIP_sf"/>
</dbReference>